<dbReference type="OrthoDB" id="58416at2759"/>
<protein>
    <submittedName>
        <fullName evidence="2">Hemerythrin HHE cation binding domain-containing protein</fullName>
    </submittedName>
</protein>
<comment type="caution">
    <text evidence="2">The sequence shown here is derived from an EMBL/GenBank/DDBJ whole genome shotgun (WGS) entry which is preliminary data.</text>
</comment>
<reference evidence="2 3" key="1">
    <citation type="submission" date="2014-02" db="EMBL/GenBank/DDBJ databases">
        <title>The genome sequence of Colletotrichum salicis CBS 607.94.</title>
        <authorList>
            <person name="Baroncelli R."/>
            <person name="Thon M.R."/>
        </authorList>
    </citation>
    <scope>NUCLEOTIDE SEQUENCE [LARGE SCALE GENOMIC DNA]</scope>
    <source>
        <strain evidence="2 3">CBS 607.94</strain>
    </source>
</reference>
<proteinExistence type="predicted"/>
<evidence type="ECO:0000259" key="1">
    <source>
        <dbReference type="Pfam" id="PF01814"/>
    </source>
</evidence>
<accession>A0A135UUD7</accession>
<keyword evidence="3" id="KW-1185">Reference proteome</keyword>
<dbReference type="EMBL" id="JFFI01001028">
    <property type="protein sequence ID" value="KXH63993.1"/>
    <property type="molecule type" value="Genomic_DNA"/>
</dbReference>
<dbReference type="Proteomes" id="UP000070121">
    <property type="component" value="Unassembled WGS sequence"/>
</dbReference>
<name>A0A135UUD7_9PEZI</name>
<dbReference type="Pfam" id="PF01814">
    <property type="entry name" value="Hemerythrin"/>
    <property type="match status" value="1"/>
</dbReference>
<dbReference type="PANTHER" id="PTHR38048">
    <property type="entry name" value="EXPRESSED PROTEIN"/>
    <property type="match status" value="1"/>
</dbReference>
<dbReference type="AlphaFoldDB" id="A0A135UUD7"/>
<dbReference type="InterPro" id="IPR053206">
    <property type="entry name" value="Dimeric_xanthone_biosynth"/>
</dbReference>
<sequence>MSGKKPWADGPFELISSTRATKKGVKTAGVNRMAEEMTIIHNLILRIINTVYLQCVNVEKSPDVVQDFVSYAIEWSKMVEEHHETEETEVFPEIEQLAGVPGLMQANVAQHEVFHDGLHAYMGYLDQIQKGEEAYSGVKLRGIIDSFMPVLRQHLSDEIDTLLKLAEYDRDWEEWYEKLMKKLLAKMGDPKIKRAPLIIAASPSESFASHRCYLLSGAYVPAACYVCLDLDSHPATTLSTDDFPFPLYNIIQLYNYYEASSFSSLFILLEPPIPRRQLSEQSSGPVPASVRSKHLAPAKCLATTTDRRQHPGPFISFPSPALQAQLCICRQPCSSFEVVDHAPLPPAVA</sequence>
<dbReference type="PANTHER" id="PTHR38048:SF2">
    <property type="entry name" value="HEMERYTHRIN-LIKE DOMAIN-CONTAINING PROTEIN"/>
    <property type="match status" value="1"/>
</dbReference>
<evidence type="ECO:0000313" key="2">
    <source>
        <dbReference type="EMBL" id="KXH63993.1"/>
    </source>
</evidence>
<feature type="domain" description="Hemerythrin-like" evidence="1">
    <location>
        <begin position="35"/>
        <end position="165"/>
    </location>
</feature>
<dbReference type="Gene3D" id="1.20.120.520">
    <property type="entry name" value="nmb1532 protein domain like"/>
    <property type="match status" value="1"/>
</dbReference>
<evidence type="ECO:0000313" key="3">
    <source>
        <dbReference type="Proteomes" id="UP000070121"/>
    </source>
</evidence>
<dbReference type="InterPro" id="IPR012312">
    <property type="entry name" value="Hemerythrin-like"/>
</dbReference>
<gene>
    <name evidence="2" type="ORF">CSAL01_02163</name>
</gene>
<organism evidence="2 3">
    <name type="scientific">Colletotrichum salicis</name>
    <dbReference type="NCBI Taxonomy" id="1209931"/>
    <lineage>
        <taxon>Eukaryota</taxon>
        <taxon>Fungi</taxon>
        <taxon>Dikarya</taxon>
        <taxon>Ascomycota</taxon>
        <taxon>Pezizomycotina</taxon>
        <taxon>Sordariomycetes</taxon>
        <taxon>Hypocreomycetidae</taxon>
        <taxon>Glomerellales</taxon>
        <taxon>Glomerellaceae</taxon>
        <taxon>Colletotrichum</taxon>
        <taxon>Colletotrichum acutatum species complex</taxon>
    </lineage>
</organism>